<dbReference type="InterPro" id="IPR003593">
    <property type="entry name" value="AAA+_ATPase"/>
</dbReference>
<dbReference type="SMART" id="SM00382">
    <property type="entry name" value="AAA"/>
    <property type="match status" value="1"/>
</dbReference>
<organism evidence="10 11">
    <name type="scientific">Ectocarpus siliculosus</name>
    <name type="common">Brown alga</name>
    <name type="synonym">Conferva siliculosa</name>
    <dbReference type="NCBI Taxonomy" id="2880"/>
    <lineage>
        <taxon>Eukaryota</taxon>
        <taxon>Sar</taxon>
        <taxon>Stramenopiles</taxon>
        <taxon>Ochrophyta</taxon>
        <taxon>PX clade</taxon>
        <taxon>Phaeophyceae</taxon>
        <taxon>Ectocarpales</taxon>
        <taxon>Ectocarpaceae</taxon>
        <taxon>Ectocarpus</taxon>
    </lineage>
</organism>
<dbReference type="SUPFAM" id="SSF52540">
    <property type="entry name" value="P-loop containing nucleoside triphosphate hydrolases"/>
    <property type="match status" value="1"/>
</dbReference>
<dbReference type="Gene3D" id="1.10.8.60">
    <property type="match status" value="1"/>
</dbReference>
<dbReference type="Proteomes" id="UP000002630">
    <property type="component" value="Linkage Group LG02"/>
</dbReference>
<evidence type="ECO:0000256" key="3">
    <source>
        <dbReference type="ARBA" id="ARBA00022787"/>
    </source>
</evidence>
<evidence type="ECO:0000256" key="5">
    <source>
        <dbReference type="ARBA" id="ARBA00023128"/>
    </source>
</evidence>
<dbReference type="STRING" id="2880.D8LD03"/>
<dbReference type="InterPro" id="IPR041569">
    <property type="entry name" value="AAA_lid_3"/>
</dbReference>
<keyword evidence="3" id="KW-0472">Membrane</keyword>
<dbReference type="GO" id="GO:0005741">
    <property type="term" value="C:mitochondrial outer membrane"/>
    <property type="evidence" value="ECO:0007669"/>
    <property type="project" value="UniProtKB-SubCell"/>
</dbReference>
<dbReference type="PANTHER" id="PTHR45644">
    <property type="entry name" value="AAA ATPASE, PUTATIVE (AFU_ORTHOLOGUE AFUA_2G12920)-RELATED-RELATED"/>
    <property type="match status" value="1"/>
</dbReference>
<evidence type="ECO:0000259" key="9">
    <source>
        <dbReference type="SMART" id="SM00382"/>
    </source>
</evidence>
<dbReference type="AlphaFoldDB" id="D8LD03"/>
<accession>D8LD03</accession>
<feature type="coiled-coil region" evidence="7">
    <location>
        <begin position="359"/>
        <end position="386"/>
    </location>
</feature>
<feature type="region of interest" description="Disordered" evidence="8">
    <location>
        <begin position="24"/>
        <end position="55"/>
    </location>
</feature>
<sequence length="498" mass="53715">MDLLLDVLGPVVLQRRPVAADGRAATADGYIPRGGGGHSTTTRSAHGRESDHSSESLGPVLLEATLRVALFAGCVYTSVRFTQFLGKLKEREDQAATRIFLKAKLPSRVDIEMDRLHFNSHEMAVAQDIVASSDLETTFDMIGGLGDLRDEIMDIVTLACSREAQLQGVGAPRGILLSGVPGTGKTMLARAIAKESGATFINVRMGAVQQKWVGEGEKMVSAIFSLANKLAPSIIFIDEIDCFMRTRNVLEQDHVVRVKTEFMTLWDGLLTERSRPVMVLGTTNRPLEIDPAILRRLPRQFVVGLPETADQREQILQLIARRYRLSDGVDLGWVAAQTEGFSGSDLDALFQAAQTVPAREFARALRENAREERTQAQARADAAAAAAAAAAEAEEATARREHSSRTTPAANLDAAAVLRETVVDLGRRTMGAARNVGRMAAAAAEGHPQGDAILRAILGPARPSAEEGGGTRPALQMRGISQDDFRAALDNAKQQQPL</sequence>
<dbReference type="InterPro" id="IPR003959">
    <property type="entry name" value="ATPase_AAA_core"/>
</dbReference>
<dbReference type="Pfam" id="PF17862">
    <property type="entry name" value="AAA_lid_3"/>
    <property type="match status" value="1"/>
</dbReference>
<keyword evidence="4 6" id="KW-0067">ATP-binding</keyword>
<comment type="similarity">
    <text evidence="6">Belongs to the AAA ATPase family.</text>
</comment>
<dbReference type="EMBL" id="FN649727">
    <property type="protein sequence ID" value="CBN78370.1"/>
    <property type="molecule type" value="Genomic_DNA"/>
</dbReference>
<keyword evidence="2 6" id="KW-0547">Nucleotide-binding</keyword>
<dbReference type="InterPro" id="IPR051701">
    <property type="entry name" value="Mito_OM_Translocase_MSP1"/>
</dbReference>
<dbReference type="InterPro" id="IPR003960">
    <property type="entry name" value="ATPase_AAA_CS"/>
</dbReference>
<dbReference type="Pfam" id="PF00004">
    <property type="entry name" value="AAA"/>
    <property type="match status" value="1"/>
</dbReference>
<keyword evidence="3" id="KW-1000">Mitochondrion outer membrane</keyword>
<name>D8LD03_ECTSI</name>
<dbReference type="eggNOG" id="KOG0737">
    <property type="taxonomic scope" value="Eukaryota"/>
</dbReference>
<keyword evidence="5" id="KW-0496">Mitochondrion</keyword>
<comment type="subcellular location">
    <subcellularLocation>
        <location evidence="1">Mitochondrion outer membrane</location>
        <topology evidence="1">Single-pass membrane protein</topology>
    </subcellularLocation>
</comment>
<dbReference type="Gene3D" id="3.40.50.300">
    <property type="entry name" value="P-loop containing nucleotide triphosphate hydrolases"/>
    <property type="match status" value="1"/>
</dbReference>
<dbReference type="OrthoDB" id="10254455at2759"/>
<feature type="domain" description="AAA+ ATPase" evidence="9">
    <location>
        <begin position="171"/>
        <end position="307"/>
    </location>
</feature>
<dbReference type="InParanoid" id="D8LD03"/>
<proteinExistence type="inferred from homology"/>
<gene>
    <name evidence="10" type="ORF">Esi_0112_0047</name>
</gene>
<dbReference type="PANTHER" id="PTHR45644:SF3">
    <property type="entry name" value="FI08533P-RELATED"/>
    <property type="match status" value="1"/>
</dbReference>
<feature type="region of interest" description="Disordered" evidence="8">
    <location>
        <begin position="460"/>
        <end position="498"/>
    </location>
</feature>
<evidence type="ECO:0000256" key="1">
    <source>
        <dbReference type="ARBA" id="ARBA00004572"/>
    </source>
</evidence>
<reference evidence="10 11" key="1">
    <citation type="journal article" date="2010" name="Nature">
        <title>The Ectocarpus genome and the independent evolution of multicellularity in brown algae.</title>
        <authorList>
            <person name="Cock J.M."/>
            <person name="Sterck L."/>
            <person name="Rouze P."/>
            <person name="Scornet D."/>
            <person name="Allen A.E."/>
            <person name="Amoutzias G."/>
            <person name="Anthouard V."/>
            <person name="Artiguenave F."/>
            <person name="Aury J.M."/>
            <person name="Badger J.H."/>
            <person name="Beszteri B."/>
            <person name="Billiau K."/>
            <person name="Bonnet E."/>
            <person name="Bothwell J.H."/>
            <person name="Bowler C."/>
            <person name="Boyen C."/>
            <person name="Brownlee C."/>
            <person name="Carrano C.J."/>
            <person name="Charrier B."/>
            <person name="Cho G.Y."/>
            <person name="Coelho S.M."/>
            <person name="Collen J."/>
            <person name="Corre E."/>
            <person name="Da Silva C."/>
            <person name="Delage L."/>
            <person name="Delaroque N."/>
            <person name="Dittami S.M."/>
            <person name="Doulbeau S."/>
            <person name="Elias M."/>
            <person name="Farnham G."/>
            <person name="Gachon C.M."/>
            <person name="Gschloessl B."/>
            <person name="Heesch S."/>
            <person name="Jabbari K."/>
            <person name="Jubin C."/>
            <person name="Kawai H."/>
            <person name="Kimura K."/>
            <person name="Kloareg B."/>
            <person name="Kupper F.C."/>
            <person name="Lang D."/>
            <person name="Le Bail A."/>
            <person name="Leblanc C."/>
            <person name="Lerouge P."/>
            <person name="Lohr M."/>
            <person name="Lopez P.J."/>
            <person name="Martens C."/>
            <person name="Maumus F."/>
            <person name="Michel G."/>
            <person name="Miranda-Saavedra D."/>
            <person name="Morales J."/>
            <person name="Moreau H."/>
            <person name="Motomura T."/>
            <person name="Nagasato C."/>
            <person name="Napoli C.A."/>
            <person name="Nelson D.R."/>
            <person name="Nyvall-Collen P."/>
            <person name="Peters A.F."/>
            <person name="Pommier C."/>
            <person name="Potin P."/>
            <person name="Poulain J."/>
            <person name="Quesneville H."/>
            <person name="Read B."/>
            <person name="Rensing S.A."/>
            <person name="Ritter A."/>
            <person name="Rousvoal S."/>
            <person name="Samanta M."/>
            <person name="Samson G."/>
            <person name="Schroeder D.C."/>
            <person name="Segurens B."/>
            <person name="Strittmatter M."/>
            <person name="Tonon T."/>
            <person name="Tregear J.W."/>
            <person name="Valentin K."/>
            <person name="von Dassow P."/>
            <person name="Yamagishi T."/>
            <person name="Van de Peer Y."/>
            <person name="Wincker P."/>
        </authorList>
    </citation>
    <scope>NUCLEOTIDE SEQUENCE [LARGE SCALE GENOMIC DNA]</scope>
    <source>
        <strain evidence="11">Ec32 / CCAP1310/4</strain>
    </source>
</reference>
<evidence type="ECO:0000256" key="8">
    <source>
        <dbReference type="SAM" id="MobiDB-lite"/>
    </source>
</evidence>
<protein>
    <recommendedName>
        <fullName evidence="9">AAA+ ATPase domain-containing protein</fullName>
    </recommendedName>
</protein>
<keyword evidence="7" id="KW-0175">Coiled coil</keyword>
<evidence type="ECO:0000256" key="6">
    <source>
        <dbReference type="RuleBase" id="RU003651"/>
    </source>
</evidence>
<dbReference type="InterPro" id="IPR027417">
    <property type="entry name" value="P-loop_NTPase"/>
</dbReference>
<evidence type="ECO:0000256" key="4">
    <source>
        <dbReference type="ARBA" id="ARBA00022840"/>
    </source>
</evidence>
<dbReference type="EMBL" id="FN647812">
    <property type="protein sequence ID" value="CBN78370.1"/>
    <property type="molecule type" value="Genomic_DNA"/>
</dbReference>
<evidence type="ECO:0000256" key="7">
    <source>
        <dbReference type="SAM" id="Coils"/>
    </source>
</evidence>
<dbReference type="GO" id="GO:0016887">
    <property type="term" value="F:ATP hydrolysis activity"/>
    <property type="evidence" value="ECO:0007669"/>
    <property type="project" value="InterPro"/>
</dbReference>
<evidence type="ECO:0000313" key="11">
    <source>
        <dbReference type="Proteomes" id="UP000002630"/>
    </source>
</evidence>
<dbReference type="PROSITE" id="PS00674">
    <property type="entry name" value="AAA"/>
    <property type="match status" value="1"/>
</dbReference>
<keyword evidence="11" id="KW-1185">Reference proteome</keyword>
<evidence type="ECO:0000256" key="2">
    <source>
        <dbReference type="ARBA" id="ARBA00022741"/>
    </source>
</evidence>
<evidence type="ECO:0000313" key="10">
    <source>
        <dbReference type="EMBL" id="CBN78370.1"/>
    </source>
</evidence>
<dbReference type="GO" id="GO:0005524">
    <property type="term" value="F:ATP binding"/>
    <property type="evidence" value="ECO:0007669"/>
    <property type="project" value="UniProtKB-KW"/>
</dbReference>